<dbReference type="EMBL" id="WNWQ01000114">
    <property type="protein sequence ID" value="KAE9978307.1"/>
    <property type="molecule type" value="Genomic_DNA"/>
</dbReference>
<gene>
    <name evidence="2" type="ORF">BLS_000728</name>
</gene>
<dbReference type="AlphaFoldDB" id="A0A8H3UZI6"/>
<feature type="region of interest" description="Disordered" evidence="1">
    <location>
        <begin position="18"/>
        <end position="64"/>
    </location>
</feature>
<comment type="caution">
    <text evidence="2">The sequence shown here is derived from an EMBL/GenBank/DDBJ whole genome shotgun (WGS) entry which is preliminary data.</text>
</comment>
<accession>A0A8H3UZI6</accession>
<feature type="compositionally biased region" description="Basic and acidic residues" evidence="1">
    <location>
        <begin position="52"/>
        <end position="61"/>
    </location>
</feature>
<evidence type="ECO:0000313" key="2">
    <source>
        <dbReference type="EMBL" id="KAE9978307.1"/>
    </source>
</evidence>
<sequence length="514" mass="58983">MRDVLDFLPLPASMVKSRTSTRDLRNSLPVPTHAPKRKATDDGISGPQRKVSKSEPGDLLKDMPLLNTNSDTYAFEGITTKKQWKNLMYKLRVSGAFPVAYDMKLLLSVYDAVRDADFNSHKQMDETVVMVIFCSGFDQFNTICGDHIQMRFCVFVIIMRKALLGLMLSNLEECFLKAWFEVYAIPHQFYWRLEYVRAWLADRTEYLPRLCGRKMKATFNCFQERLNLDLHQSIEGKGAQVSQTVAAYKLCFGQDFLKNYDSAHDLQTEIRRRYVVPWLPPATAQCPSPEKFVVSWDFYNQTCGDEAYKYHARSSDDLAQDIENAFNRLAIDAQAPVMITPEIAFCPDAMSSYYARPGTSHSLTPGERVLRIKPILRGSHERHGYTNVPEASKHELTLDTFRQLVQNMEECRKILAARLESANSTDLDNCIKAMKRVKRALKPDIAADMWHRIKYTSVGADMHECMRQVRKLVVDTNLVWCKTKHPIGRKALKFSKKMLELSKVKTLKASAQGW</sequence>
<proteinExistence type="predicted"/>
<dbReference type="Proteomes" id="UP000433883">
    <property type="component" value="Unassembled WGS sequence"/>
</dbReference>
<reference evidence="2 3" key="1">
    <citation type="submission" date="2019-11" db="EMBL/GenBank/DDBJ databases">
        <title>Venturia inaequalis Genome Resource.</title>
        <authorList>
            <person name="Lichtner F.J."/>
        </authorList>
    </citation>
    <scope>NUCLEOTIDE SEQUENCE [LARGE SCALE GENOMIC DNA]</scope>
    <source>
        <strain evidence="2">Bline_iso_100314</strain>
    </source>
</reference>
<name>A0A8H3UZI6_VENIN</name>
<evidence type="ECO:0000313" key="3">
    <source>
        <dbReference type="Proteomes" id="UP000433883"/>
    </source>
</evidence>
<protein>
    <submittedName>
        <fullName evidence="2">Uncharacterized protein</fullName>
    </submittedName>
</protein>
<evidence type="ECO:0000256" key="1">
    <source>
        <dbReference type="SAM" id="MobiDB-lite"/>
    </source>
</evidence>
<organism evidence="2 3">
    <name type="scientific">Venturia inaequalis</name>
    <name type="common">Apple scab fungus</name>
    <dbReference type="NCBI Taxonomy" id="5025"/>
    <lineage>
        <taxon>Eukaryota</taxon>
        <taxon>Fungi</taxon>
        <taxon>Dikarya</taxon>
        <taxon>Ascomycota</taxon>
        <taxon>Pezizomycotina</taxon>
        <taxon>Dothideomycetes</taxon>
        <taxon>Pleosporomycetidae</taxon>
        <taxon>Venturiales</taxon>
        <taxon>Venturiaceae</taxon>
        <taxon>Venturia</taxon>
    </lineage>
</organism>